<dbReference type="GO" id="GO:0016787">
    <property type="term" value="F:hydrolase activity"/>
    <property type="evidence" value="ECO:0007669"/>
    <property type="project" value="UniProtKB-KW"/>
</dbReference>
<keyword evidence="4" id="KW-0862">Zinc</keyword>
<comment type="cofactor">
    <cofactor evidence="1">
        <name>Zn(2+)</name>
        <dbReference type="ChEBI" id="CHEBI:29105"/>
    </cofactor>
</comment>
<dbReference type="InterPro" id="IPR051453">
    <property type="entry name" value="MBL_Glyoxalase_II"/>
</dbReference>
<dbReference type="PANTHER" id="PTHR46233">
    <property type="entry name" value="HYDROXYACYLGLUTATHIONE HYDROLASE GLOC"/>
    <property type="match status" value="1"/>
</dbReference>
<reference evidence="6 7" key="1">
    <citation type="submission" date="2014-11" db="EMBL/GenBank/DDBJ databases">
        <title>Genome sequence of Flavihumibacter solisilvae 3-3.</title>
        <authorList>
            <person name="Zhou G."/>
            <person name="Li M."/>
            <person name="Wang G."/>
        </authorList>
    </citation>
    <scope>NUCLEOTIDE SEQUENCE [LARGE SCALE GENOMIC DNA]</scope>
    <source>
        <strain evidence="6 7">3-3</strain>
    </source>
</reference>
<dbReference type="OrthoDB" id="9802248at2"/>
<accession>A0A0C1L7J6</accession>
<name>A0A0C1L7J6_9BACT</name>
<keyword evidence="2" id="KW-0479">Metal-binding</keyword>
<dbReference type="Gene3D" id="3.60.15.10">
    <property type="entry name" value="Ribonuclease Z/Hydroxyacylglutathione hydrolase-like"/>
    <property type="match status" value="1"/>
</dbReference>
<dbReference type="InterPro" id="IPR036866">
    <property type="entry name" value="RibonucZ/Hydroxyglut_hydro"/>
</dbReference>
<dbReference type="CDD" id="cd06262">
    <property type="entry name" value="metallo-hydrolase-like_MBL-fold"/>
    <property type="match status" value="1"/>
</dbReference>
<gene>
    <name evidence="6" type="ORF">OI18_03005</name>
</gene>
<dbReference type="InterPro" id="IPR001279">
    <property type="entry name" value="Metallo-B-lactamas"/>
</dbReference>
<evidence type="ECO:0000256" key="3">
    <source>
        <dbReference type="ARBA" id="ARBA00022801"/>
    </source>
</evidence>
<evidence type="ECO:0000256" key="4">
    <source>
        <dbReference type="ARBA" id="ARBA00022833"/>
    </source>
</evidence>
<organism evidence="6 7">
    <name type="scientific">Flavihumibacter solisilvae</name>
    <dbReference type="NCBI Taxonomy" id="1349421"/>
    <lineage>
        <taxon>Bacteria</taxon>
        <taxon>Pseudomonadati</taxon>
        <taxon>Bacteroidota</taxon>
        <taxon>Chitinophagia</taxon>
        <taxon>Chitinophagales</taxon>
        <taxon>Chitinophagaceae</taxon>
        <taxon>Flavihumibacter</taxon>
    </lineage>
</organism>
<dbReference type="PANTHER" id="PTHR46233:SF3">
    <property type="entry name" value="HYDROXYACYLGLUTATHIONE HYDROLASE GLOC"/>
    <property type="match status" value="1"/>
</dbReference>
<dbReference type="Proteomes" id="UP000031408">
    <property type="component" value="Unassembled WGS sequence"/>
</dbReference>
<evidence type="ECO:0000313" key="7">
    <source>
        <dbReference type="Proteomes" id="UP000031408"/>
    </source>
</evidence>
<dbReference type="Pfam" id="PF00753">
    <property type="entry name" value="Lactamase_B"/>
    <property type="match status" value="1"/>
</dbReference>
<dbReference type="EMBL" id="JSVC01000002">
    <property type="protein sequence ID" value="KIC96142.1"/>
    <property type="molecule type" value="Genomic_DNA"/>
</dbReference>
<dbReference type="RefSeq" id="WP_039136998.1">
    <property type="nucleotide sequence ID" value="NZ_JSVC01000002.1"/>
</dbReference>
<dbReference type="GO" id="GO:0046872">
    <property type="term" value="F:metal ion binding"/>
    <property type="evidence" value="ECO:0007669"/>
    <property type="project" value="UniProtKB-KW"/>
</dbReference>
<protein>
    <submittedName>
        <fullName evidence="6">Metallo-beta-lactamase</fullName>
    </submittedName>
</protein>
<keyword evidence="3" id="KW-0378">Hydrolase</keyword>
<proteinExistence type="predicted"/>
<keyword evidence="7" id="KW-1185">Reference proteome</keyword>
<comment type="caution">
    <text evidence="6">The sequence shown here is derived from an EMBL/GenBank/DDBJ whole genome shotgun (WGS) entry which is preliminary data.</text>
</comment>
<sequence length="214" mass="24887">MLTVRQFEFSPIMENTYVLYNEQSECIIIDPGCYDQREEQVLKEYIKQHRLHPRLLLNTHCHLDHVFGNRFVHETWDLELYIHAAEKQVLDYAPEAGKRWNLPFSNYNGPLHFLDPKEKIRIGNDELSIIEAPGHSPGHICFYSESQHFLIGGDVLFRRSIGRTDLPGGNHQQLLNSIRTQLFVLPDDVKVYPGHGESTTIGYEKKFNPFLQAQ</sequence>
<evidence type="ECO:0000256" key="2">
    <source>
        <dbReference type="ARBA" id="ARBA00022723"/>
    </source>
</evidence>
<evidence type="ECO:0000313" key="6">
    <source>
        <dbReference type="EMBL" id="KIC96142.1"/>
    </source>
</evidence>
<dbReference type="SMART" id="SM00849">
    <property type="entry name" value="Lactamase_B"/>
    <property type="match status" value="1"/>
</dbReference>
<dbReference type="AlphaFoldDB" id="A0A0C1L7J6"/>
<dbReference type="SUPFAM" id="SSF56281">
    <property type="entry name" value="Metallo-hydrolase/oxidoreductase"/>
    <property type="match status" value="1"/>
</dbReference>
<dbReference type="STRING" id="1349421.OI18_03005"/>
<evidence type="ECO:0000259" key="5">
    <source>
        <dbReference type="SMART" id="SM00849"/>
    </source>
</evidence>
<evidence type="ECO:0000256" key="1">
    <source>
        <dbReference type="ARBA" id="ARBA00001947"/>
    </source>
</evidence>
<feature type="domain" description="Metallo-beta-lactamase" evidence="5">
    <location>
        <begin position="13"/>
        <end position="195"/>
    </location>
</feature>